<proteinExistence type="predicted"/>
<reference evidence="2 3" key="1">
    <citation type="submission" date="2020-10" db="EMBL/GenBank/DDBJ databases">
        <title>Complete genome sequence of Corynebacterium massiliense DSM 45435, type strain of Corynebacterium massiliense.</title>
        <authorList>
            <person name="Busche T."/>
            <person name="Kalinowski J."/>
            <person name="Ruckert C."/>
        </authorList>
    </citation>
    <scope>NUCLEOTIDE SEQUENCE [LARGE SCALE GENOMIC DNA]</scope>
    <source>
        <strain evidence="2 3">DSM 45435</strain>
    </source>
</reference>
<evidence type="ECO:0000313" key="3">
    <source>
        <dbReference type="Proteomes" id="UP001220064"/>
    </source>
</evidence>
<feature type="compositionally biased region" description="Polar residues" evidence="1">
    <location>
        <begin position="11"/>
        <end position="21"/>
    </location>
</feature>
<keyword evidence="3" id="KW-1185">Reference proteome</keyword>
<name>A0ABY7U866_9CORY</name>
<evidence type="ECO:0008006" key="4">
    <source>
        <dbReference type="Google" id="ProtNLM"/>
    </source>
</evidence>
<evidence type="ECO:0000256" key="1">
    <source>
        <dbReference type="SAM" id="MobiDB-lite"/>
    </source>
</evidence>
<sequence>MAAEDQKWYYNPSTGEVNQGKESGWDDRMGPYDTEEEARNALGIANQRNEQADKAEEADDDWGEPASWEK</sequence>
<dbReference type="Proteomes" id="UP001220064">
    <property type="component" value="Chromosome"/>
</dbReference>
<evidence type="ECO:0000313" key="2">
    <source>
        <dbReference type="EMBL" id="WCZ32902.1"/>
    </source>
</evidence>
<organism evidence="2 3">
    <name type="scientific">Corynebacterium massiliense DSM 45435</name>
    <dbReference type="NCBI Taxonomy" id="1121364"/>
    <lineage>
        <taxon>Bacteria</taxon>
        <taxon>Bacillati</taxon>
        <taxon>Actinomycetota</taxon>
        <taxon>Actinomycetes</taxon>
        <taxon>Mycobacteriales</taxon>
        <taxon>Corynebacteriaceae</taxon>
        <taxon>Corynebacterium</taxon>
    </lineage>
</organism>
<accession>A0ABY7U866</accession>
<dbReference type="RefSeq" id="WP_022862373.1">
    <property type="nucleotide sequence ID" value="NZ_ATVG01000001.1"/>
</dbReference>
<feature type="region of interest" description="Disordered" evidence="1">
    <location>
        <begin position="1"/>
        <end position="70"/>
    </location>
</feature>
<dbReference type="EMBL" id="CP063189">
    <property type="protein sequence ID" value="WCZ32902.1"/>
    <property type="molecule type" value="Genomic_DNA"/>
</dbReference>
<protein>
    <recommendedName>
        <fullName evidence="4">SPOR domain-containing protein</fullName>
    </recommendedName>
</protein>
<gene>
    <name evidence="2" type="ORF">CMASS_07340</name>
</gene>